<feature type="compositionally biased region" description="Low complexity" evidence="1">
    <location>
        <begin position="192"/>
        <end position="202"/>
    </location>
</feature>
<sequence length="339" mass="36783">MAKQDAKSTANALTNALLMAIRHPGEAQRAIKSGKNAGLFASAKALDAPTKAICLTGDAPLFREIRVGKTVQYALTPAGWAAAFSQLPLEECAEAIRGWHTYLPADPILDAAIDRMATLAPAEQSQFQQQLFPVLGDLAVRFAELWFLKQELRLRQSLEQEAILVHGILQQVERNRVTIQQQLDQNQQSLAQLRQAATTTPATSPPPATPATQAHAPVADTTATSHDAALPNARAIPEPMPEDGDFQRAVVEELVNVWVAAVEKNEAVAASMFAASLRNLPGVKRIGAPKQTAPFDPKIHDSKTFIETNSPCQIVQPGWSLSREFGVYIVRKAIVKQPD</sequence>
<proteinExistence type="predicted"/>
<feature type="compositionally biased region" description="Low complexity" evidence="1">
    <location>
        <begin position="210"/>
        <end position="219"/>
    </location>
</feature>
<reference evidence="2" key="1">
    <citation type="submission" date="2019-04" db="EMBL/GenBank/DDBJ databases">
        <authorList>
            <consortium name="Science for Life Laboratories"/>
        </authorList>
    </citation>
    <scope>NUCLEOTIDE SEQUENCE</scope>
    <source>
        <strain evidence="2">MBLW1</strain>
    </source>
</reference>
<evidence type="ECO:0000256" key="1">
    <source>
        <dbReference type="SAM" id="MobiDB-lite"/>
    </source>
</evidence>
<dbReference type="EMBL" id="LR586016">
    <property type="protein sequence ID" value="VIP02521.1"/>
    <property type="molecule type" value="Genomic_DNA"/>
</dbReference>
<name>A0A6C2YMH6_9BACT</name>
<evidence type="ECO:0000313" key="3">
    <source>
        <dbReference type="Proteomes" id="UP000464378"/>
    </source>
</evidence>
<gene>
    <name evidence="2" type="ORF">GMBLW1_14390</name>
</gene>
<evidence type="ECO:0000313" key="2">
    <source>
        <dbReference type="EMBL" id="VIP02521.1"/>
    </source>
</evidence>
<dbReference type="KEGG" id="tim:GMBLW1_14390"/>
<accession>A0A6C2YMH6</accession>
<dbReference type="AlphaFoldDB" id="A0A6C2YMH6"/>
<dbReference type="EMBL" id="LR593887">
    <property type="protein sequence ID" value="VTS01652.1"/>
    <property type="molecule type" value="Genomic_DNA"/>
</dbReference>
<dbReference type="Proteomes" id="UP000464378">
    <property type="component" value="Chromosome"/>
</dbReference>
<dbReference type="RefSeq" id="WP_162657690.1">
    <property type="nucleotide sequence ID" value="NZ_LR593887.1"/>
</dbReference>
<organism evidence="2">
    <name type="scientific">Tuwongella immobilis</name>
    <dbReference type="NCBI Taxonomy" id="692036"/>
    <lineage>
        <taxon>Bacteria</taxon>
        <taxon>Pseudomonadati</taxon>
        <taxon>Planctomycetota</taxon>
        <taxon>Planctomycetia</taxon>
        <taxon>Gemmatales</taxon>
        <taxon>Gemmataceae</taxon>
        <taxon>Tuwongella</taxon>
    </lineage>
</organism>
<protein>
    <submittedName>
        <fullName evidence="2">Uncharacterized protein</fullName>
    </submittedName>
</protein>
<keyword evidence="3" id="KW-1185">Reference proteome</keyword>
<dbReference type="InParanoid" id="A0A6C2YMH6"/>
<feature type="region of interest" description="Disordered" evidence="1">
    <location>
        <begin position="192"/>
        <end position="226"/>
    </location>
</feature>